<dbReference type="GO" id="GO:0005524">
    <property type="term" value="F:ATP binding"/>
    <property type="evidence" value="ECO:0007669"/>
    <property type="project" value="UniProtKB-UniRule"/>
</dbReference>
<dbReference type="HAMAP" id="MF_00451">
    <property type="entry name" value="NDP_kinase"/>
    <property type="match status" value="1"/>
</dbReference>
<dbReference type="NCBIfam" id="NF001908">
    <property type="entry name" value="PRK00668.1"/>
    <property type="match status" value="1"/>
</dbReference>
<gene>
    <name evidence="15" type="primary">ndk</name>
    <name evidence="20" type="ORF">CQA63_00990</name>
</gene>
<dbReference type="PROSITE" id="PS00469">
    <property type="entry name" value="NDPK"/>
    <property type="match status" value="1"/>
</dbReference>
<keyword evidence="6 15" id="KW-0963">Cytoplasm</keyword>
<evidence type="ECO:0000259" key="19">
    <source>
        <dbReference type="SMART" id="SM00562"/>
    </source>
</evidence>
<dbReference type="InterPro" id="IPR001564">
    <property type="entry name" value="Nucleoside_diP_kinase"/>
</dbReference>
<dbReference type="GO" id="GO:0006228">
    <property type="term" value="P:UTP biosynthetic process"/>
    <property type="evidence" value="ECO:0007669"/>
    <property type="project" value="UniProtKB-UniRule"/>
</dbReference>
<evidence type="ECO:0000256" key="17">
    <source>
        <dbReference type="RuleBase" id="RU004011"/>
    </source>
</evidence>
<keyword evidence="10 15" id="KW-0547">Nucleotide-binding</keyword>
<dbReference type="GO" id="GO:0004550">
    <property type="term" value="F:nucleoside diphosphate kinase activity"/>
    <property type="evidence" value="ECO:0007669"/>
    <property type="project" value="UniProtKB-UniRule"/>
</dbReference>
<dbReference type="OrthoDB" id="9801161at2"/>
<feature type="binding site" evidence="15 16">
    <location>
        <position position="9"/>
    </location>
    <ligand>
        <name>ATP</name>
        <dbReference type="ChEBI" id="CHEBI:30616"/>
    </ligand>
</feature>
<sequence length="137" mass="15271">MERTLSIIKPDATQNGVIGKIIDRFESNNLRIAALKKLQLSQADAEQFYAIHKERPFFKDLVEFMVSGPVVVMVLEGHNAVSKNRELMGATNPKEAAKGTIRADFAQSIDANAVHGSDSLENAKNEIAFFFSEREIY</sequence>
<dbReference type="SMART" id="SM00562">
    <property type="entry name" value="NDK"/>
    <property type="match status" value="1"/>
</dbReference>
<evidence type="ECO:0000256" key="1">
    <source>
        <dbReference type="ARBA" id="ARBA00001946"/>
    </source>
</evidence>
<evidence type="ECO:0000256" key="15">
    <source>
        <dbReference type="HAMAP-Rule" id="MF_00451"/>
    </source>
</evidence>
<keyword evidence="14 15" id="KW-0546">Nucleotide metabolism</keyword>
<dbReference type="CDD" id="cd04413">
    <property type="entry name" value="NDPk_I"/>
    <property type="match status" value="1"/>
</dbReference>
<evidence type="ECO:0000256" key="16">
    <source>
        <dbReference type="PROSITE-ProRule" id="PRU00706"/>
    </source>
</evidence>
<dbReference type="EMBL" id="NXLR01000001">
    <property type="protein sequence ID" value="RDU61111.1"/>
    <property type="molecule type" value="Genomic_DNA"/>
</dbReference>
<feature type="binding site" evidence="15 16">
    <location>
        <position position="112"/>
    </location>
    <ligand>
        <name>ATP</name>
        <dbReference type="ChEBI" id="CHEBI:30616"/>
    </ligand>
</feature>
<keyword evidence="11 15" id="KW-0418">Kinase</keyword>
<keyword evidence="21" id="KW-1185">Reference proteome</keyword>
<dbReference type="Gene3D" id="3.30.70.141">
    <property type="entry name" value="Nucleoside diphosphate kinase-like domain"/>
    <property type="match status" value="1"/>
</dbReference>
<keyword evidence="13 15" id="KW-0460">Magnesium</keyword>
<dbReference type="GO" id="GO:0006183">
    <property type="term" value="P:GTP biosynthetic process"/>
    <property type="evidence" value="ECO:0007669"/>
    <property type="project" value="UniProtKB-UniRule"/>
</dbReference>
<comment type="catalytic activity">
    <reaction evidence="15 18">
        <text>a 2'-deoxyribonucleoside 5'-diphosphate + ATP = a 2'-deoxyribonucleoside 5'-triphosphate + ADP</text>
        <dbReference type="Rhea" id="RHEA:44640"/>
        <dbReference type="ChEBI" id="CHEBI:30616"/>
        <dbReference type="ChEBI" id="CHEBI:61560"/>
        <dbReference type="ChEBI" id="CHEBI:73316"/>
        <dbReference type="ChEBI" id="CHEBI:456216"/>
        <dbReference type="EC" id="2.7.4.6"/>
    </reaction>
</comment>
<keyword evidence="9 15" id="KW-0479">Metal-binding</keyword>
<reference evidence="20 21" key="1">
    <citation type="submission" date="2018-04" db="EMBL/GenBank/DDBJ databases">
        <title>Novel Campyloabacter and Helicobacter Species and Strains.</title>
        <authorList>
            <person name="Mannion A.J."/>
            <person name="Shen Z."/>
            <person name="Fox J.G."/>
        </authorList>
    </citation>
    <scope>NUCLEOTIDE SEQUENCE [LARGE SCALE GENOMIC DNA]</scope>
    <source>
        <strain evidence="20 21">MIT 98-6070</strain>
    </source>
</reference>
<dbReference type="GO" id="GO:0006241">
    <property type="term" value="P:CTP biosynthetic process"/>
    <property type="evidence" value="ECO:0007669"/>
    <property type="project" value="UniProtKB-UniRule"/>
</dbReference>
<accession>A0A3D8I993</accession>
<dbReference type="SUPFAM" id="SSF54919">
    <property type="entry name" value="Nucleoside diphosphate kinase, NDK"/>
    <property type="match status" value="1"/>
</dbReference>
<comment type="subunit">
    <text evidence="15">Homotetramer.</text>
</comment>
<evidence type="ECO:0000256" key="3">
    <source>
        <dbReference type="ARBA" id="ARBA00008142"/>
    </source>
</evidence>
<dbReference type="GO" id="GO:0046872">
    <property type="term" value="F:metal ion binding"/>
    <property type="evidence" value="ECO:0007669"/>
    <property type="project" value="UniProtKB-KW"/>
</dbReference>
<feature type="domain" description="Nucleoside diphosphate kinase-like" evidence="19">
    <location>
        <begin position="1"/>
        <end position="136"/>
    </location>
</feature>
<dbReference type="InterPro" id="IPR034907">
    <property type="entry name" value="NDK-like_dom"/>
</dbReference>
<feature type="binding site" evidence="15 16">
    <location>
        <position position="57"/>
    </location>
    <ligand>
        <name>ATP</name>
        <dbReference type="ChEBI" id="CHEBI:30616"/>
    </ligand>
</feature>
<comment type="function">
    <text evidence="15">Major role in the synthesis of nucleoside triphosphates other than ATP. The ATP gamma phosphate is transferred to the NDP beta phosphate via a ping-pong mechanism, using a phosphorylated active-site intermediate.</text>
</comment>
<feature type="active site" description="Pros-phosphohistidine intermediate" evidence="15 16">
    <location>
        <position position="115"/>
    </location>
</feature>
<dbReference type="InterPro" id="IPR036850">
    <property type="entry name" value="NDK-like_dom_sf"/>
</dbReference>
<dbReference type="Proteomes" id="UP000256599">
    <property type="component" value="Unassembled WGS sequence"/>
</dbReference>
<evidence type="ECO:0000256" key="2">
    <source>
        <dbReference type="ARBA" id="ARBA00004496"/>
    </source>
</evidence>
<dbReference type="PROSITE" id="PS51374">
    <property type="entry name" value="NDPK_LIKE"/>
    <property type="match status" value="1"/>
</dbReference>
<evidence type="ECO:0000313" key="21">
    <source>
        <dbReference type="Proteomes" id="UP000256599"/>
    </source>
</evidence>
<evidence type="ECO:0000256" key="14">
    <source>
        <dbReference type="ARBA" id="ARBA00023080"/>
    </source>
</evidence>
<evidence type="ECO:0000256" key="11">
    <source>
        <dbReference type="ARBA" id="ARBA00022777"/>
    </source>
</evidence>
<evidence type="ECO:0000256" key="13">
    <source>
        <dbReference type="ARBA" id="ARBA00022842"/>
    </source>
</evidence>
<comment type="subcellular location">
    <subcellularLocation>
        <location evidence="2 15">Cytoplasm</location>
    </subcellularLocation>
</comment>
<evidence type="ECO:0000256" key="10">
    <source>
        <dbReference type="ARBA" id="ARBA00022741"/>
    </source>
</evidence>
<feature type="binding site" evidence="15 16">
    <location>
        <position position="85"/>
    </location>
    <ligand>
        <name>ATP</name>
        <dbReference type="ChEBI" id="CHEBI:30616"/>
    </ligand>
</feature>
<feature type="binding site" evidence="15 16">
    <location>
        <position position="102"/>
    </location>
    <ligand>
        <name>ATP</name>
        <dbReference type="ChEBI" id="CHEBI:30616"/>
    </ligand>
</feature>
<dbReference type="RefSeq" id="WP_104699151.1">
    <property type="nucleotide sequence ID" value="NZ_FZPP01000003.1"/>
</dbReference>
<protein>
    <recommendedName>
        <fullName evidence="5 15">Nucleoside diphosphate kinase</fullName>
        <shortName evidence="15">NDK</shortName>
        <shortName evidence="15">NDP kinase</shortName>
        <ecNumber evidence="4 15">2.7.4.6</ecNumber>
    </recommendedName>
    <alternativeName>
        <fullName evidence="15">Nucleoside-2-P kinase</fullName>
    </alternativeName>
</protein>
<comment type="caution">
    <text evidence="20">The sequence shown here is derived from an EMBL/GenBank/DDBJ whole genome shotgun (WGS) entry which is preliminary data.</text>
</comment>
<dbReference type="InterPro" id="IPR023005">
    <property type="entry name" value="Nucleoside_diP_kinase_AS"/>
</dbReference>
<keyword evidence="7 15" id="KW-0597">Phosphoprotein</keyword>
<keyword evidence="12 15" id="KW-0067">ATP-binding</keyword>
<evidence type="ECO:0000256" key="9">
    <source>
        <dbReference type="ARBA" id="ARBA00022723"/>
    </source>
</evidence>
<evidence type="ECO:0000256" key="4">
    <source>
        <dbReference type="ARBA" id="ARBA00012966"/>
    </source>
</evidence>
<dbReference type="AlphaFoldDB" id="A0A3D8I993"/>
<organism evidence="20 21">
    <name type="scientific">Helicobacter marmotae</name>
    <dbReference type="NCBI Taxonomy" id="152490"/>
    <lineage>
        <taxon>Bacteria</taxon>
        <taxon>Pseudomonadati</taxon>
        <taxon>Campylobacterota</taxon>
        <taxon>Epsilonproteobacteria</taxon>
        <taxon>Campylobacterales</taxon>
        <taxon>Helicobacteraceae</taxon>
        <taxon>Helicobacter</taxon>
    </lineage>
</organism>
<comment type="catalytic activity">
    <reaction evidence="15">
        <text>a ribonucleoside 5'-diphosphate + ATP = a ribonucleoside 5'-triphosphate + ADP</text>
        <dbReference type="Rhea" id="RHEA:18113"/>
        <dbReference type="ChEBI" id="CHEBI:30616"/>
        <dbReference type="ChEBI" id="CHEBI:57930"/>
        <dbReference type="ChEBI" id="CHEBI:61557"/>
        <dbReference type="ChEBI" id="CHEBI:456216"/>
        <dbReference type="EC" id="2.7.4.6"/>
    </reaction>
</comment>
<dbReference type="Pfam" id="PF00334">
    <property type="entry name" value="NDK"/>
    <property type="match status" value="1"/>
</dbReference>
<evidence type="ECO:0000256" key="18">
    <source>
        <dbReference type="RuleBase" id="RU004013"/>
    </source>
</evidence>
<proteinExistence type="inferred from homology"/>
<evidence type="ECO:0000256" key="5">
    <source>
        <dbReference type="ARBA" id="ARBA00017632"/>
    </source>
</evidence>
<evidence type="ECO:0000313" key="20">
    <source>
        <dbReference type="EMBL" id="RDU61111.1"/>
    </source>
</evidence>
<comment type="cofactor">
    <cofactor evidence="1 15">
        <name>Mg(2+)</name>
        <dbReference type="ChEBI" id="CHEBI:18420"/>
    </cofactor>
</comment>
<keyword evidence="8 15" id="KW-0808">Transferase</keyword>
<dbReference type="EC" id="2.7.4.6" evidence="4 15"/>
<evidence type="ECO:0000256" key="12">
    <source>
        <dbReference type="ARBA" id="ARBA00022840"/>
    </source>
</evidence>
<evidence type="ECO:0000256" key="6">
    <source>
        <dbReference type="ARBA" id="ARBA00022490"/>
    </source>
</evidence>
<dbReference type="GO" id="GO:0005737">
    <property type="term" value="C:cytoplasm"/>
    <property type="evidence" value="ECO:0007669"/>
    <property type="project" value="UniProtKB-SubCell"/>
</dbReference>
<comment type="similarity">
    <text evidence="3 15 16 17">Belongs to the NDK family.</text>
</comment>
<feature type="binding site" evidence="15 16">
    <location>
        <position position="91"/>
    </location>
    <ligand>
        <name>ATP</name>
        <dbReference type="ChEBI" id="CHEBI:30616"/>
    </ligand>
</feature>
<name>A0A3D8I993_9HELI</name>
<dbReference type="PRINTS" id="PR01243">
    <property type="entry name" value="NUCDPKINASE"/>
</dbReference>
<evidence type="ECO:0000256" key="7">
    <source>
        <dbReference type="ARBA" id="ARBA00022553"/>
    </source>
</evidence>
<evidence type="ECO:0000256" key="8">
    <source>
        <dbReference type="ARBA" id="ARBA00022679"/>
    </source>
</evidence>
<dbReference type="FunFam" id="3.30.70.141:FF:000001">
    <property type="entry name" value="Nucleoside diphosphate kinase"/>
    <property type="match status" value="1"/>
</dbReference>
<dbReference type="PANTHER" id="PTHR11349">
    <property type="entry name" value="NUCLEOSIDE DIPHOSPHATE KINASE"/>
    <property type="match status" value="1"/>
</dbReference>